<dbReference type="AlphaFoldDB" id="A0A6P1E4K0"/>
<dbReference type="PANTHER" id="PTHR43673:SF2">
    <property type="entry name" value="NITROREDUCTASE"/>
    <property type="match status" value="1"/>
</dbReference>
<dbReference type="InterPro" id="IPR000415">
    <property type="entry name" value="Nitroreductase-like"/>
</dbReference>
<proteinExistence type="inferred from homology"/>
<dbReference type="Pfam" id="PF00881">
    <property type="entry name" value="Nitroreductase"/>
    <property type="match status" value="1"/>
</dbReference>
<evidence type="ECO:0000256" key="4">
    <source>
        <dbReference type="ARBA" id="ARBA00022643"/>
    </source>
</evidence>
<name>A0A6P1E4K0_LENHI</name>
<keyword evidence="4" id="KW-0288">FMN</keyword>
<dbReference type="SMR" id="A0A6P1E4K0"/>
<keyword evidence="5" id="KW-0560">Oxidoreductase</keyword>
<evidence type="ECO:0000256" key="5">
    <source>
        <dbReference type="ARBA" id="ARBA00023002"/>
    </source>
</evidence>
<evidence type="ECO:0000259" key="6">
    <source>
        <dbReference type="Pfam" id="PF00881"/>
    </source>
</evidence>
<sequence>MKTIDAIINRKSVRTYTGEMISDNDLNQILITAYASPVSMGKYDSLSLTVITSQDWLQRLDQNAQQIFNVSQSMLYGAPLFIIASTKLQGTPADNAAYSNAATIIENMNIEAVALGIGACHIWGVITALNQNKTLMKEMKLPEGQIPVAGLVLGKTNEKYEQRHIPMDRIKTQTLD</sequence>
<dbReference type="InterPro" id="IPR029479">
    <property type="entry name" value="Nitroreductase"/>
</dbReference>
<keyword evidence="3" id="KW-0285">Flavoprotein</keyword>
<evidence type="ECO:0000313" key="8">
    <source>
        <dbReference type="Proteomes" id="UP000465035"/>
    </source>
</evidence>
<dbReference type="GO" id="GO:0016491">
    <property type="term" value="F:oxidoreductase activity"/>
    <property type="evidence" value="ECO:0007669"/>
    <property type="project" value="UniProtKB-KW"/>
</dbReference>
<evidence type="ECO:0000256" key="2">
    <source>
        <dbReference type="ARBA" id="ARBA00007118"/>
    </source>
</evidence>
<feature type="domain" description="Nitroreductase" evidence="6">
    <location>
        <begin position="8"/>
        <end position="155"/>
    </location>
</feature>
<gene>
    <name evidence="7" type="ORF">GQR93_08195</name>
</gene>
<dbReference type="Proteomes" id="UP000465035">
    <property type="component" value="Chromosome"/>
</dbReference>
<dbReference type="RefSeq" id="WP_003554219.1">
    <property type="nucleotide sequence ID" value="NZ_CABKOL010000102.1"/>
</dbReference>
<evidence type="ECO:0000256" key="3">
    <source>
        <dbReference type="ARBA" id="ARBA00022630"/>
    </source>
</evidence>
<reference evidence="7 8" key="1">
    <citation type="submission" date="2019-12" db="EMBL/GenBank/DDBJ databases">
        <title>Lactobacillus hilgardii FLUB.</title>
        <authorList>
            <person name="Gustaw K."/>
        </authorList>
    </citation>
    <scope>NUCLEOTIDE SEQUENCE [LARGE SCALE GENOMIC DNA]</scope>
    <source>
        <strain evidence="7 8">FLUB</strain>
    </source>
</reference>
<accession>A0A6P1E4K0</accession>
<comment type="similarity">
    <text evidence="2">Belongs to the nitroreductase family.</text>
</comment>
<evidence type="ECO:0000256" key="1">
    <source>
        <dbReference type="ARBA" id="ARBA00001917"/>
    </source>
</evidence>
<evidence type="ECO:0000313" key="7">
    <source>
        <dbReference type="EMBL" id="QHB52167.1"/>
    </source>
</evidence>
<dbReference type="PANTHER" id="PTHR43673">
    <property type="entry name" value="NAD(P)H NITROREDUCTASE YDGI-RELATED"/>
    <property type="match status" value="1"/>
</dbReference>
<organism evidence="7 8">
    <name type="scientific">Lentilactobacillus hilgardii</name>
    <name type="common">Lactobacillus hilgardii</name>
    <dbReference type="NCBI Taxonomy" id="1588"/>
    <lineage>
        <taxon>Bacteria</taxon>
        <taxon>Bacillati</taxon>
        <taxon>Bacillota</taxon>
        <taxon>Bacilli</taxon>
        <taxon>Lactobacillales</taxon>
        <taxon>Lactobacillaceae</taxon>
        <taxon>Lentilactobacillus</taxon>
    </lineage>
</organism>
<dbReference type="Gene3D" id="3.40.109.10">
    <property type="entry name" value="NADH Oxidase"/>
    <property type="match status" value="1"/>
</dbReference>
<comment type="cofactor">
    <cofactor evidence="1">
        <name>FMN</name>
        <dbReference type="ChEBI" id="CHEBI:58210"/>
    </cofactor>
</comment>
<protein>
    <submittedName>
        <fullName evidence="7">Nitroreductase</fullName>
    </submittedName>
</protein>
<dbReference type="EMBL" id="CP047121">
    <property type="protein sequence ID" value="QHB52167.1"/>
    <property type="molecule type" value="Genomic_DNA"/>
</dbReference>
<dbReference type="GeneID" id="69058341"/>
<dbReference type="SUPFAM" id="SSF55469">
    <property type="entry name" value="FMN-dependent nitroreductase-like"/>
    <property type="match status" value="1"/>
</dbReference>